<reference evidence="3" key="1">
    <citation type="submission" date="2021-01" db="EMBL/GenBank/DDBJ databases">
        <authorList>
            <person name="Corre E."/>
            <person name="Pelletier E."/>
            <person name="Niang G."/>
            <person name="Scheremetjew M."/>
            <person name="Finn R."/>
            <person name="Kale V."/>
            <person name="Holt S."/>
            <person name="Cochrane G."/>
            <person name="Meng A."/>
            <person name="Brown T."/>
            <person name="Cohen L."/>
        </authorList>
    </citation>
    <scope>NUCLEOTIDE SEQUENCE</scope>
    <source>
        <strain evidence="3">CCCM811</strain>
    </source>
</reference>
<gene>
    <name evidence="3" type="ORF">LGLO00237_LOCUS2548</name>
</gene>
<evidence type="ECO:0000256" key="2">
    <source>
        <dbReference type="SAM" id="Phobius"/>
    </source>
</evidence>
<protein>
    <submittedName>
        <fullName evidence="3">Uncharacterized protein</fullName>
    </submittedName>
</protein>
<keyword evidence="2" id="KW-0472">Membrane</keyword>
<feature type="transmembrane region" description="Helical" evidence="2">
    <location>
        <begin position="78"/>
        <end position="99"/>
    </location>
</feature>
<keyword evidence="2" id="KW-0812">Transmembrane</keyword>
<dbReference type="EMBL" id="HBIV01003684">
    <property type="protein sequence ID" value="CAE0647629.1"/>
    <property type="molecule type" value="Transcribed_RNA"/>
</dbReference>
<accession>A0A7S3YCN8</accession>
<feature type="transmembrane region" description="Helical" evidence="2">
    <location>
        <begin position="12"/>
        <end position="32"/>
    </location>
</feature>
<feature type="transmembrane region" description="Helical" evidence="2">
    <location>
        <begin position="184"/>
        <end position="200"/>
    </location>
</feature>
<feature type="transmembrane region" description="Helical" evidence="2">
    <location>
        <begin position="111"/>
        <end position="131"/>
    </location>
</feature>
<feature type="transmembrane region" description="Helical" evidence="2">
    <location>
        <begin position="367"/>
        <end position="385"/>
    </location>
</feature>
<dbReference type="AlphaFoldDB" id="A0A7S3YCN8"/>
<sequence length="455" mass="51065">MGEEEGEAALRWIGAGFLLAPYAFFVLPYAGYYFEEFYHGEDFLELTKFRRQWVPILASLIILAPCIILLVSEDLHSTAVVWKTFAVYAWILLPMLVTMWRPLAKFPLDSIDVLTVALIIVPIIVNFYTFVLPDVQVKIKDGWPRISMLQITAINVGLVVFVGVRPLHDLGYNLDFGVRDIPRVTFGFILAAGMTLAIGYGTGNIDGWSYVPVAEGVGKYFVYLALVSLPQELLFRGVIQNLLHARFDSSVEVAKYTKFWADHLPGQPQAVGLSELDPMIPGMKPKAARDTEKKGLDSDRKLPEVKEETDPENPPEDEHDDKHEHDHENHKKIAEAFNVPAKYQTYDQAHAAWFDRNPLCWLWIPTLRDWVAVALGAAIYAVALTDHTKWGEGNAETFGYIICLGFACGYTWRLTSKVTASAIVNSLILFIGLNVLNVDISLSLRWNKSCSSCVP</sequence>
<feature type="transmembrane region" description="Helical" evidence="2">
    <location>
        <begin position="53"/>
        <end position="72"/>
    </location>
</feature>
<feature type="transmembrane region" description="Helical" evidence="2">
    <location>
        <begin position="427"/>
        <end position="446"/>
    </location>
</feature>
<proteinExistence type="predicted"/>
<feature type="compositionally biased region" description="Basic and acidic residues" evidence="1">
    <location>
        <begin position="320"/>
        <end position="329"/>
    </location>
</feature>
<organism evidence="3">
    <name type="scientific">Lotharella globosa</name>
    <dbReference type="NCBI Taxonomy" id="91324"/>
    <lineage>
        <taxon>Eukaryota</taxon>
        <taxon>Sar</taxon>
        <taxon>Rhizaria</taxon>
        <taxon>Cercozoa</taxon>
        <taxon>Chlorarachniophyceae</taxon>
        <taxon>Lotharella</taxon>
    </lineage>
</organism>
<feature type="region of interest" description="Disordered" evidence="1">
    <location>
        <begin position="282"/>
        <end position="329"/>
    </location>
</feature>
<feature type="transmembrane region" description="Helical" evidence="2">
    <location>
        <begin position="397"/>
        <end position="415"/>
    </location>
</feature>
<feature type="compositionally biased region" description="Basic and acidic residues" evidence="1">
    <location>
        <begin position="287"/>
        <end position="308"/>
    </location>
</feature>
<name>A0A7S3YCN8_9EUKA</name>
<evidence type="ECO:0000313" key="3">
    <source>
        <dbReference type="EMBL" id="CAE0647629.1"/>
    </source>
</evidence>
<feature type="transmembrane region" description="Helical" evidence="2">
    <location>
        <begin position="143"/>
        <end position="164"/>
    </location>
</feature>
<feature type="compositionally biased region" description="Acidic residues" evidence="1">
    <location>
        <begin position="309"/>
        <end position="319"/>
    </location>
</feature>
<evidence type="ECO:0000256" key="1">
    <source>
        <dbReference type="SAM" id="MobiDB-lite"/>
    </source>
</evidence>
<keyword evidence="2" id="KW-1133">Transmembrane helix</keyword>